<dbReference type="PANTHER" id="PTHR31751:SF42">
    <property type="entry name" value="PROTEIN CBG10204"/>
    <property type="match status" value="1"/>
</dbReference>
<organism evidence="1 2">
    <name type="scientific">Dryococelus australis</name>
    <dbReference type="NCBI Taxonomy" id="614101"/>
    <lineage>
        <taxon>Eukaryota</taxon>
        <taxon>Metazoa</taxon>
        <taxon>Ecdysozoa</taxon>
        <taxon>Arthropoda</taxon>
        <taxon>Hexapoda</taxon>
        <taxon>Insecta</taxon>
        <taxon>Pterygota</taxon>
        <taxon>Neoptera</taxon>
        <taxon>Polyneoptera</taxon>
        <taxon>Phasmatodea</taxon>
        <taxon>Verophasmatodea</taxon>
        <taxon>Anareolatae</taxon>
        <taxon>Phasmatidae</taxon>
        <taxon>Eurycanthinae</taxon>
        <taxon>Dryococelus</taxon>
    </lineage>
</organism>
<comment type="caution">
    <text evidence="1">The sequence shown here is derived from an EMBL/GenBank/DDBJ whole genome shotgun (WGS) entry which is preliminary data.</text>
</comment>
<evidence type="ECO:0000313" key="1">
    <source>
        <dbReference type="EMBL" id="KAJ8885635.1"/>
    </source>
</evidence>
<dbReference type="Proteomes" id="UP001159363">
    <property type="component" value="Chromosome X"/>
</dbReference>
<sequence length="693" mass="77900">MKLLSEEKLSIAGTNTLEYNDRAKRYAIKKCKEVLGTLINNIDPALNHNENCNVHSENETVVTNTQLHCCETQCKLCCEVARRYLVLESTACESACESGYLNDSFYEPDNMSETVCNFSDTDSGNAEGNEESEVGETESLVFDFELVQKGIVKGELERAACENIMKKFVSKENCDVKLLLSDRHKGIRYALETRFPNIENEFDVWHFSKSLAKKIKALDKKHPEIQAWKASIIDKFISILHHTKNEHKWLENGEYKSCERTEPSEDERKTKLWLDGHASARQAIKKITRGSDKAVYAATVIRDSSYRESYSRITTAAACKLHDRTYRGGYFHTLSQCKRGPKVETATRIKCVIAAKRKALNWRTKRQSYKRYTGTCYKSAIATTRRALDCVQCNRSCVCTLGTFSGDSYHFIDEKSVVSSIQAPIVSCPDIGCSRRVGGKAVQRWDMEAGCEQPARSAYIIFSPCYYVTSIITYLCGKKRLSINVCPSLLAEVERVQVSPWHDAQSNYSAVSGHCQEKVKKLLQVFWDSQREKFSRGVTFWNSALVTAVKKALIGKSHGRCRTKPEASTATVATIPWAMLQRAADKQTILKLVASLQHHDGNTAHFARRSDEALEVRVSVARIAPSLLDLERKGPSLSYVTAYCRARQRQSADYGFTDGFAGLMLAQKTYGSTQLALLRLTAGIKTLGMPFMA</sequence>
<reference evidence="1 2" key="1">
    <citation type="submission" date="2023-02" db="EMBL/GenBank/DDBJ databases">
        <title>LHISI_Scaffold_Assembly.</title>
        <authorList>
            <person name="Stuart O.P."/>
            <person name="Cleave R."/>
            <person name="Magrath M.J.L."/>
            <person name="Mikheyev A.S."/>
        </authorList>
    </citation>
    <scope>NUCLEOTIDE SEQUENCE [LARGE SCALE GENOMIC DNA]</scope>
    <source>
        <strain evidence="1">Daus_M_001</strain>
        <tissue evidence="1">Leg muscle</tissue>
    </source>
</reference>
<keyword evidence="2" id="KW-1185">Reference proteome</keyword>
<dbReference type="PANTHER" id="PTHR31751">
    <property type="entry name" value="SI:CH211-108C17.2-RELATED-RELATED"/>
    <property type="match status" value="1"/>
</dbReference>
<gene>
    <name evidence="1" type="ORF">PR048_011833</name>
</gene>
<dbReference type="EMBL" id="JARBHB010000004">
    <property type="protein sequence ID" value="KAJ8885635.1"/>
    <property type="molecule type" value="Genomic_DNA"/>
</dbReference>
<proteinExistence type="predicted"/>
<evidence type="ECO:0000313" key="2">
    <source>
        <dbReference type="Proteomes" id="UP001159363"/>
    </source>
</evidence>
<accession>A0ABQ9HMX3</accession>
<name>A0ABQ9HMX3_9NEOP</name>
<protein>
    <submittedName>
        <fullName evidence="1">Uncharacterized protein</fullName>
    </submittedName>
</protein>